<organism evidence="4 5">
    <name type="scientific">Cylindrotheca closterium</name>
    <dbReference type="NCBI Taxonomy" id="2856"/>
    <lineage>
        <taxon>Eukaryota</taxon>
        <taxon>Sar</taxon>
        <taxon>Stramenopiles</taxon>
        <taxon>Ochrophyta</taxon>
        <taxon>Bacillariophyta</taxon>
        <taxon>Bacillariophyceae</taxon>
        <taxon>Bacillariophycidae</taxon>
        <taxon>Bacillariales</taxon>
        <taxon>Bacillariaceae</taxon>
        <taxon>Cylindrotheca</taxon>
    </lineage>
</organism>
<keyword evidence="2" id="KW-1133">Transmembrane helix</keyword>
<dbReference type="EMBL" id="CAKOGP040002313">
    <property type="protein sequence ID" value="CAJ1966771.1"/>
    <property type="molecule type" value="Genomic_DNA"/>
</dbReference>
<keyword evidence="2" id="KW-0812">Transmembrane</keyword>
<protein>
    <submittedName>
        <fullName evidence="4">Uncharacterized protein</fullName>
    </submittedName>
</protein>
<proteinExistence type="predicted"/>
<sequence>MLLRLCLLLNLTVLGFSFQGTKNTVNVFRLTSKGTALDLSSPLFGEDANEEELFGDSERSIKDGEDMAKLFYKEMQRRSDSSTLNVDSSVQEISADTPSPPSPAKSTADLRKLIAETGNLDTATDSNAKDDKTSTTSQSADAKFTGQNSLPPQQPFSRSPREAFLSGNTNAGPRSPREVMMEREYELVGRAERNIGIQAVFAVLALTFYIYIGLSGGISSRLDGPDLGADEMLPFEQMIPTQTDRENTVWL</sequence>
<keyword evidence="5" id="KW-1185">Reference proteome</keyword>
<dbReference type="Proteomes" id="UP001295423">
    <property type="component" value="Unassembled WGS sequence"/>
</dbReference>
<feature type="chain" id="PRO_5042082695" evidence="3">
    <location>
        <begin position="18"/>
        <end position="251"/>
    </location>
</feature>
<evidence type="ECO:0000256" key="1">
    <source>
        <dbReference type="SAM" id="MobiDB-lite"/>
    </source>
</evidence>
<feature type="transmembrane region" description="Helical" evidence="2">
    <location>
        <begin position="195"/>
        <end position="214"/>
    </location>
</feature>
<keyword evidence="2" id="KW-0472">Membrane</keyword>
<dbReference type="AlphaFoldDB" id="A0AAD2GAD2"/>
<comment type="caution">
    <text evidence="4">The sequence shown here is derived from an EMBL/GenBank/DDBJ whole genome shotgun (WGS) entry which is preliminary data.</text>
</comment>
<name>A0AAD2GAD2_9STRA</name>
<feature type="compositionally biased region" description="Polar residues" evidence="1">
    <location>
        <begin position="81"/>
        <end position="92"/>
    </location>
</feature>
<feature type="compositionally biased region" description="Polar residues" evidence="1">
    <location>
        <begin position="134"/>
        <end position="157"/>
    </location>
</feature>
<gene>
    <name evidence="4" type="ORF">CYCCA115_LOCUS22354</name>
</gene>
<evidence type="ECO:0000256" key="2">
    <source>
        <dbReference type="SAM" id="Phobius"/>
    </source>
</evidence>
<accession>A0AAD2GAD2</accession>
<evidence type="ECO:0000313" key="5">
    <source>
        <dbReference type="Proteomes" id="UP001295423"/>
    </source>
</evidence>
<reference evidence="4" key="1">
    <citation type="submission" date="2023-08" db="EMBL/GenBank/DDBJ databases">
        <authorList>
            <person name="Audoor S."/>
            <person name="Bilcke G."/>
        </authorList>
    </citation>
    <scope>NUCLEOTIDE SEQUENCE</scope>
</reference>
<keyword evidence="3" id="KW-0732">Signal</keyword>
<feature type="signal peptide" evidence="3">
    <location>
        <begin position="1"/>
        <end position="17"/>
    </location>
</feature>
<feature type="region of interest" description="Disordered" evidence="1">
    <location>
        <begin position="81"/>
        <end position="175"/>
    </location>
</feature>
<evidence type="ECO:0000256" key="3">
    <source>
        <dbReference type="SAM" id="SignalP"/>
    </source>
</evidence>
<evidence type="ECO:0000313" key="4">
    <source>
        <dbReference type="EMBL" id="CAJ1966771.1"/>
    </source>
</evidence>